<dbReference type="AlphaFoldDB" id="A0AB39PS65"/>
<protein>
    <submittedName>
        <fullName evidence="2">Uncharacterized protein</fullName>
    </submittedName>
</protein>
<evidence type="ECO:0000313" key="2">
    <source>
        <dbReference type="EMBL" id="XDQ32628.1"/>
    </source>
</evidence>
<feature type="signal peptide" evidence="1">
    <location>
        <begin position="1"/>
        <end position="24"/>
    </location>
</feature>
<dbReference type="EMBL" id="CP163439">
    <property type="protein sequence ID" value="XDQ32628.1"/>
    <property type="molecule type" value="Genomic_DNA"/>
</dbReference>
<name>A0AB39PS65_9ACTN</name>
<accession>A0AB39PS65</accession>
<dbReference type="RefSeq" id="WP_369167129.1">
    <property type="nucleotide sequence ID" value="NZ_CP163439.1"/>
</dbReference>
<gene>
    <name evidence="2" type="ORF">AB5J49_04300</name>
</gene>
<proteinExistence type="predicted"/>
<reference evidence="2" key="1">
    <citation type="submission" date="2024-07" db="EMBL/GenBank/DDBJ databases">
        <authorList>
            <person name="Yu S.T."/>
        </authorList>
    </citation>
    <scope>NUCLEOTIDE SEQUENCE</scope>
    <source>
        <strain evidence="2">R28</strain>
    </source>
</reference>
<sequence>MPTPHRRTLISGLALIPPAFGAAAASPDRAATGGLVADRADPLPGSFTWSSSGPLIASKPDAGHPIVSVKDPTVFRYDNRWQST</sequence>
<organism evidence="2">
    <name type="scientific">Streptomyces sp. R28</name>
    <dbReference type="NCBI Taxonomy" id="3238628"/>
    <lineage>
        <taxon>Bacteria</taxon>
        <taxon>Bacillati</taxon>
        <taxon>Actinomycetota</taxon>
        <taxon>Actinomycetes</taxon>
        <taxon>Kitasatosporales</taxon>
        <taxon>Streptomycetaceae</taxon>
        <taxon>Streptomyces</taxon>
    </lineage>
</organism>
<dbReference type="InterPro" id="IPR023296">
    <property type="entry name" value="Glyco_hydro_beta-prop_sf"/>
</dbReference>
<dbReference type="Gene3D" id="2.115.10.20">
    <property type="entry name" value="Glycosyl hydrolase domain, family 43"/>
    <property type="match status" value="1"/>
</dbReference>
<feature type="chain" id="PRO_5044280188" evidence="1">
    <location>
        <begin position="25"/>
        <end position="84"/>
    </location>
</feature>
<keyword evidence="1" id="KW-0732">Signal</keyword>
<evidence type="ECO:0000256" key="1">
    <source>
        <dbReference type="SAM" id="SignalP"/>
    </source>
</evidence>